<dbReference type="AlphaFoldDB" id="U7Q7W4"/>
<feature type="compositionally biased region" description="Acidic residues" evidence="6">
    <location>
        <begin position="285"/>
        <end position="301"/>
    </location>
</feature>
<dbReference type="SUPFAM" id="SSF54197">
    <property type="entry name" value="HIT-like"/>
    <property type="match status" value="2"/>
</dbReference>
<dbReference type="GO" id="GO:0030983">
    <property type="term" value="F:mismatched DNA binding"/>
    <property type="evidence" value="ECO:0007669"/>
    <property type="project" value="TreeGrafter"/>
</dbReference>
<keyword evidence="4" id="KW-0238">DNA-binding</keyword>
<evidence type="ECO:0000259" key="7">
    <source>
        <dbReference type="Pfam" id="PF01230"/>
    </source>
</evidence>
<sequence>MTTIDTGSLRAVDNDATNTDNQQRPKDAFSQLMASKGKPKPKQRARGASFRAIADAGFRKFQSREALGMYIDNPGAYMGSKTYSSSDPKTALSAAGQVIYYSDNFVAIHDKFPKASVHCLLLPRDPRFYQQHPVFLLSRRDDIGKAFLHAIRAEAEKLRAIVAAELRRRFGKFSAADALREAVLRGEADAPGGGDSPSQQLPAGRDWSKDVVVGVHARPSMSHLHVHVFSRDMHSEKVRHRKHYNSFTTPFLVPLDEFPLAADDPRQPHDTRMFGSGAYPGTGEDAGDANDSGEDSGGEMDADSRGAVSRPPHHHLNYLQSDMRCWRCGKNFGNRFQELKRHLDVEFEAWKRE</sequence>
<evidence type="ECO:0000256" key="5">
    <source>
        <dbReference type="ARBA" id="ARBA00023242"/>
    </source>
</evidence>
<dbReference type="Pfam" id="PF01230">
    <property type="entry name" value="HIT"/>
    <property type="match status" value="1"/>
</dbReference>
<keyword evidence="5" id="KW-0539">Nucleus</keyword>
<dbReference type="HOGENOM" id="CLU_066882_0_0_1"/>
<dbReference type="GO" id="GO:0033699">
    <property type="term" value="F:DNA 5'-adenosine monophosphate hydrolase activity"/>
    <property type="evidence" value="ECO:0007669"/>
    <property type="project" value="TreeGrafter"/>
</dbReference>
<keyword evidence="3" id="KW-0862">Zinc</keyword>
<evidence type="ECO:0000256" key="4">
    <source>
        <dbReference type="ARBA" id="ARBA00023125"/>
    </source>
</evidence>
<dbReference type="InterPro" id="IPR032566">
    <property type="entry name" value="Znf-C2HE"/>
</dbReference>
<evidence type="ECO:0000256" key="6">
    <source>
        <dbReference type="SAM" id="MobiDB-lite"/>
    </source>
</evidence>
<dbReference type="InterPro" id="IPR036265">
    <property type="entry name" value="HIT-like_sf"/>
</dbReference>
<dbReference type="Proteomes" id="UP000018087">
    <property type="component" value="Unassembled WGS sequence"/>
</dbReference>
<feature type="region of interest" description="Disordered" evidence="6">
    <location>
        <begin position="262"/>
        <end position="314"/>
    </location>
</feature>
<protein>
    <submittedName>
        <fullName evidence="9">Uncharacterized protein</fullName>
    </submittedName>
</protein>
<dbReference type="GO" id="GO:0005634">
    <property type="term" value="C:nucleus"/>
    <property type="evidence" value="ECO:0007669"/>
    <property type="project" value="UniProtKB-SubCell"/>
</dbReference>
<dbReference type="Pfam" id="PF16278">
    <property type="entry name" value="zf-C2HE"/>
    <property type="match status" value="1"/>
</dbReference>
<dbReference type="OrthoDB" id="3512845at2759"/>
<dbReference type="GO" id="GO:0000012">
    <property type="term" value="P:single strand break repair"/>
    <property type="evidence" value="ECO:0007669"/>
    <property type="project" value="TreeGrafter"/>
</dbReference>
<evidence type="ECO:0000313" key="10">
    <source>
        <dbReference type="Proteomes" id="UP000018087"/>
    </source>
</evidence>
<dbReference type="EMBL" id="KI440842">
    <property type="protein sequence ID" value="ERT02841.1"/>
    <property type="molecule type" value="Genomic_DNA"/>
</dbReference>
<dbReference type="PANTHER" id="PTHR12486">
    <property type="entry name" value="APRATAXIN-RELATED"/>
    <property type="match status" value="1"/>
</dbReference>
<comment type="subcellular location">
    <subcellularLocation>
        <location evidence="1">Nucleus</location>
    </subcellularLocation>
</comment>
<dbReference type="GO" id="GO:0046872">
    <property type="term" value="F:metal ion binding"/>
    <property type="evidence" value="ECO:0007669"/>
    <property type="project" value="UniProtKB-KW"/>
</dbReference>
<dbReference type="GO" id="GO:0003725">
    <property type="term" value="F:double-stranded RNA binding"/>
    <property type="evidence" value="ECO:0007669"/>
    <property type="project" value="TreeGrafter"/>
</dbReference>
<organism evidence="9 10">
    <name type="scientific">Sporothrix schenckii (strain ATCC 58251 / de Perez 2211183)</name>
    <name type="common">Rose-picker's disease fungus</name>
    <dbReference type="NCBI Taxonomy" id="1391915"/>
    <lineage>
        <taxon>Eukaryota</taxon>
        <taxon>Fungi</taxon>
        <taxon>Dikarya</taxon>
        <taxon>Ascomycota</taxon>
        <taxon>Pezizomycotina</taxon>
        <taxon>Sordariomycetes</taxon>
        <taxon>Sordariomycetidae</taxon>
        <taxon>Ophiostomatales</taxon>
        <taxon>Ophiostomataceae</taxon>
        <taxon>Sporothrix</taxon>
    </lineage>
</organism>
<dbReference type="InterPro" id="IPR011146">
    <property type="entry name" value="HIT-like"/>
</dbReference>
<dbReference type="GO" id="GO:0003697">
    <property type="term" value="F:single-stranded DNA binding"/>
    <property type="evidence" value="ECO:0007669"/>
    <property type="project" value="TreeGrafter"/>
</dbReference>
<accession>U7Q7W4</accession>
<dbReference type="GO" id="GO:1990165">
    <property type="term" value="F:single-strand break-containing DNA binding"/>
    <property type="evidence" value="ECO:0007669"/>
    <property type="project" value="TreeGrafter"/>
</dbReference>
<feature type="region of interest" description="Disordered" evidence="6">
    <location>
        <begin position="1"/>
        <end position="26"/>
    </location>
</feature>
<dbReference type="Gene3D" id="3.30.428.10">
    <property type="entry name" value="HIT-like"/>
    <property type="match status" value="1"/>
</dbReference>
<gene>
    <name evidence="9" type="ORF">HMPREF1624_01144</name>
</gene>
<evidence type="ECO:0000313" key="9">
    <source>
        <dbReference type="EMBL" id="ERT02841.1"/>
    </source>
</evidence>
<feature type="domain" description="Aprataxin C2HE/C2H2/C2HC zinc finger" evidence="8">
    <location>
        <begin position="309"/>
        <end position="348"/>
    </location>
</feature>
<proteinExistence type="predicted"/>
<evidence type="ECO:0000259" key="8">
    <source>
        <dbReference type="Pfam" id="PF16278"/>
    </source>
</evidence>
<evidence type="ECO:0000256" key="1">
    <source>
        <dbReference type="ARBA" id="ARBA00004123"/>
    </source>
</evidence>
<feature type="compositionally biased region" description="Basic and acidic residues" evidence="6">
    <location>
        <begin position="263"/>
        <end position="272"/>
    </location>
</feature>
<feature type="domain" description="HIT" evidence="7">
    <location>
        <begin position="96"/>
        <end position="233"/>
    </location>
</feature>
<keyword evidence="2" id="KW-0479">Metal-binding</keyword>
<evidence type="ECO:0000256" key="3">
    <source>
        <dbReference type="ARBA" id="ARBA00022833"/>
    </source>
</evidence>
<evidence type="ECO:0000256" key="2">
    <source>
        <dbReference type="ARBA" id="ARBA00022723"/>
    </source>
</evidence>
<dbReference type="STRING" id="1391915.U7Q7W4"/>
<dbReference type="eggNOG" id="KOG0562">
    <property type="taxonomic scope" value="Eukaryota"/>
</dbReference>
<keyword evidence="10" id="KW-1185">Reference proteome</keyword>
<dbReference type="PANTHER" id="PTHR12486:SF4">
    <property type="entry name" value="APRATAXIN"/>
    <property type="match status" value="1"/>
</dbReference>
<name>U7Q7W4_SPOS1</name>
<reference evidence="10" key="1">
    <citation type="journal article" date="2014" name="Genome Announc.">
        <title>Genome sequence of the pathogenic fungus Sporothrix schenckii (ATCC 58251).</title>
        <authorList>
            <person name="Cuomo C.A."/>
            <person name="Rodriguez-Del Valle N."/>
            <person name="Perez-Sanchez L."/>
            <person name="Abouelleil A."/>
            <person name="Goldberg J."/>
            <person name="Young S."/>
            <person name="Zeng Q."/>
            <person name="Birren B.W."/>
        </authorList>
    </citation>
    <scope>NUCLEOTIDE SEQUENCE [LARGE SCALE GENOMIC DNA]</scope>
    <source>
        <strain evidence="10">ATCC 58251 / de Perez 2211183</strain>
    </source>
</reference>